<dbReference type="EMBL" id="CP043538">
    <property type="protein sequence ID" value="QGY05242.1"/>
    <property type="molecule type" value="Genomic_DNA"/>
</dbReference>
<reference evidence="1 2" key="2">
    <citation type="journal article" date="2013" name="Genome Announc.">
        <title>Draft Genome Sequence of Methylobacterium mesophilicum Strain SR1.6/6, Isolated from Citrus sinensis.</title>
        <authorList>
            <person name="Marinho Almeida D."/>
            <person name="Dini-Andreote F."/>
            <person name="Camargo Neves A.A."/>
            <person name="Juca Ramos R.T."/>
            <person name="Andreote F.D."/>
            <person name="Carneiro A.R."/>
            <person name="Oliveira de Souza Lima A."/>
            <person name="Caracciolo Gomes de Sa P.H."/>
            <person name="Ribeiro Barbosa M.S."/>
            <person name="Araujo W.L."/>
            <person name="Silva A."/>
        </authorList>
    </citation>
    <scope>NUCLEOTIDE SEQUENCE [LARGE SCALE GENOMIC DNA]</scope>
    <source>
        <strain evidence="1 2">SR1.6/6</strain>
    </source>
</reference>
<dbReference type="PANTHER" id="PTHR35802">
    <property type="entry name" value="PROTEASE SYNTHASE AND SPORULATION PROTEIN PAI 2"/>
    <property type="match status" value="1"/>
</dbReference>
<dbReference type="Proteomes" id="UP000012488">
    <property type="component" value="Chromosome"/>
</dbReference>
<organism evidence="1 2">
    <name type="scientific">Methylobacterium mesophilicum SR1.6/6</name>
    <dbReference type="NCBI Taxonomy" id="908290"/>
    <lineage>
        <taxon>Bacteria</taxon>
        <taxon>Pseudomonadati</taxon>
        <taxon>Pseudomonadota</taxon>
        <taxon>Alphaproteobacteria</taxon>
        <taxon>Hyphomicrobiales</taxon>
        <taxon>Methylobacteriaceae</taxon>
        <taxon>Methylobacterium</taxon>
    </lineage>
</organism>
<accession>A0A6B9FT72</accession>
<dbReference type="InterPro" id="IPR012349">
    <property type="entry name" value="Split_barrel_FMN-bd"/>
</dbReference>
<gene>
    <name evidence="1" type="ORF">MMSR116_27595</name>
</gene>
<dbReference type="KEGG" id="mmes:MMSR116_27595"/>
<dbReference type="InterPro" id="IPR007396">
    <property type="entry name" value="TR_PAI2-type"/>
</dbReference>
<sequence>MYQPPHFREGSRAAQHALIRAHPLGLLVTAGPAGLLANPIPFLLDEAGPHGTLRAHLARANPQGQELAAVAECLIVFQGPQGYVTPGWYASKREHGRVVPTWNYATVHAWGRPRVIDDPAWLGRQVADLTALREGSRAEPWAVSDAPEPFVAGQLRALVGVEIPITRIEGKWKMSQNRPEADRHGVIAGFRAEGASDLAGLVAERSNA</sequence>
<dbReference type="Gene3D" id="2.30.110.10">
    <property type="entry name" value="Electron Transport, Fmn-binding Protein, Chain A"/>
    <property type="match status" value="1"/>
</dbReference>
<evidence type="ECO:0000313" key="2">
    <source>
        <dbReference type="Proteomes" id="UP000012488"/>
    </source>
</evidence>
<dbReference type="OrthoDB" id="9794948at2"/>
<dbReference type="Pfam" id="PF04299">
    <property type="entry name" value="FMN_bind_2"/>
    <property type="match status" value="1"/>
</dbReference>
<dbReference type="PIRSF" id="PIRSF010372">
    <property type="entry name" value="PaiB"/>
    <property type="match status" value="1"/>
</dbReference>
<dbReference type="SUPFAM" id="SSF50475">
    <property type="entry name" value="FMN-binding split barrel"/>
    <property type="match status" value="1"/>
</dbReference>
<dbReference type="AlphaFoldDB" id="A0A6B9FT72"/>
<evidence type="ECO:0000313" key="1">
    <source>
        <dbReference type="EMBL" id="QGY05242.1"/>
    </source>
</evidence>
<name>A0A6B9FT72_9HYPH</name>
<reference evidence="1 2" key="1">
    <citation type="journal article" date="2012" name="Genet. Mol. Biol.">
        <title>Analysis of 16S rRNA and mxaF genes revealing insights into Methylobacterium niche-specific plant association.</title>
        <authorList>
            <person name="Dourado M.N."/>
            <person name="Andreote F.D."/>
            <person name="Dini-Andreote F."/>
            <person name="Conti R."/>
            <person name="Araujo J.M."/>
            <person name="Araujo W.L."/>
        </authorList>
    </citation>
    <scope>NUCLEOTIDE SEQUENCE [LARGE SCALE GENOMIC DNA]</scope>
    <source>
        <strain evidence="1 2">SR1.6/6</strain>
    </source>
</reference>
<protein>
    <submittedName>
        <fullName evidence="1">FMN-binding negative transcriptional regulator</fullName>
    </submittedName>
</protein>
<proteinExistence type="predicted"/>
<dbReference type="PANTHER" id="PTHR35802:SF1">
    <property type="entry name" value="PROTEASE SYNTHASE AND SPORULATION PROTEIN PAI 2"/>
    <property type="match status" value="1"/>
</dbReference>
<dbReference type="RefSeq" id="WP_010684040.1">
    <property type="nucleotide sequence ID" value="NZ_CP043538.1"/>
</dbReference>